<organism evidence="12 13">
    <name type="scientific">Rhodoferax sediminis</name>
    <dbReference type="NCBI Taxonomy" id="2509614"/>
    <lineage>
        <taxon>Bacteria</taxon>
        <taxon>Pseudomonadati</taxon>
        <taxon>Pseudomonadota</taxon>
        <taxon>Betaproteobacteria</taxon>
        <taxon>Burkholderiales</taxon>
        <taxon>Comamonadaceae</taxon>
        <taxon>Rhodoferax</taxon>
    </lineage>
</organism>
<dbReference type="GO" id="GO:0009279">
    <property type="term" value="C:cell outer membrane"/>
    <property type="evidence" value="ECO:0007669"/>
    <property type="project" value="UniProtKB-SubCell"/>
</dbReference>
<keyword evidence="13" id="KW-1185">Reference proteome</keyword>
<evidence type="ECO:0000259" key="9">
    <source>
        <dbReference type="Pfam" id="PF03865"/>
    </source>
</evidence>
<evidence type="ECO:0000256" key="5">
    <source>
        <dbReference type="ARBA" id="ARBA00023065"/>
    </source>
</evidence>
<dbReference type="InterPro" id="IPR013686">
    <property type="entry name" value="Polypept-transport_assoc_ShlB"/>
</dbReference>
<dbReference type="InterPro" id="IPR051544">
    <property type="entry name" value="TPS_OM_transporter"/>
</dbReference>
<dbReference type="Proteomes" id="UP000316798">
    <property type="component" value="Chromosome"/>
</dbReference>
<keyword evidence="3" id="KW-1134">Transmembrane beta strand</keyword>
<dbReference type="AlphaFoldDB" id="A0A515D7J0"/>
<evidence type="ECO:0000259" key="10">
    <source>
        <dbReference type="Pfam" id="PF08479"/>
    </source>
</evidence>
<feature type="domain" description="ShlB POTRA" evidence="11">
    <location>
        <begin position="169"/>
        <end position="223"/>
    </location>
</feature>
<dbReference type="Gene3D" id="2.40.160.50">
    <property type="entry name" value="membrane protein fhac: a member of the omp85/tpsb transporter family"/>
    <property type="match status" value="1"/>
</dbReference>
<dbReference type="Pfam" id="PF08479">
    <property type="entry name" value="POTRA_2"/>
    <property type="match status" value="1"/>
</dbReference>
<keyword evidence="7" id="KW-0998">Cell outer membrane</keyword>
<dbReference type="GO" id="GO:0098046">
    <property type="term" value="C:type V protein secretion system complex"/>
    <property type="evidence" value="ECO:0007669"/>
    <property type="project" value="TreeGrafter"/>
</dbReference>
<feature type="compositionally biased region" description="Basic and acidic residues" evidence="8">
    <location>
        <begin position="39"/>
        <end position="60"/>
    </location>
</feature>
<evidence type="ECO:0000256" key="8">
    <source>
        <dbReference type="SAM" id="MobiDB-lite"/>
    </source>
</evidence>
<dbReference type="FunFam" id="2.40.160.50:FF:000009">
    <property type="entry name" value="Putative hemolysin activator protein"/>
    <property type="match status" value="1"/>
</dbReference>
<feature type="domain" description="Haemolysin activator HlyB C-terminal" evidence="9">
    <location>
        <begin position="232"/>
        <end position="551"/>
    </location>
</feature>
<dbReference type="OrthoDB" id="290122at2"/>
<evidence type="ECO:0000256" key="7">
    <source>
        <dbReference type="ARBA" id="ARBA00023237"/>
    </source>
</evidence>
<proteinExistence type="inferred from homology"/>
<dbReference type="PROSITE" id="PS51257">
    <property type="entry name" value="PROKAR_LIPOPROTEIN"/>
    <property type="match status" value="1"/>
</dbReference>
<gene>
    <name evidence="12" type="ORF">EUB48_02905</name>
</gene>
<keyword evidence="6" id="KW-0472">Membrane</keyword>
<comment type="subcellular location">
    <subcellularLocation>
        <location evidence="1">Cell outer membrane</location>
    </subcellularLocation>
</comment>
<evidence type="ECO:0000256" key="2">
    <source>
        <dbReference type="ARBA" id="ARBA00009055"/>
    </source>
</evidence>
<keyword evidence="4" id="KW-0812">Transmembrane</keyword>
<protein>
    <submittedName>
        <fullName evidence="12">ShlB/FhaC/HecB family hemolysin secretion/activation protein</fullName>
    </submittedName>
</protein>
<dbReference type="Pfam" id="PF03865">
    <property type="entry name" value="ShlB"/>
    <property type="match status" value="1"/>
</dbReference>
<dbReference type="Gene3D" id="3.10.20.310">
    <property type="entry name" value="membrane protein fhac"/>
    <property type="match status" value="1"/>
</dbReference>
<dbReference type="PIRSF" id="PIRSF029745">
    <property type="entry name" value="FhaC"/>
    <property type="match status" value="1"/>
</dbReference>
<dbReference type="InterPro" id="IPR035251">
    <property type="entry name" value="ShlB_POTRA"/>
</dbReference>
<evidence type="ECO:0000256" key="3">
    <source>
        <dbReference type="ARBA" id="ARBA00022452"/>
    </source>
</evidence>
<evidence type="ECO:0000256" key="1">
    <source>
        <dbReference type="ARBA" id="ARBA00004442"/>
    </source>
</evidence>
<comment type="similarity">
    <text evidence="2">Belongs to the TPS (TC 1.B.20) family.</text>
</comment>
<keyword evidence="5" id="KW-0406">Ion transport</keyword>
<dbReference type="GO" id="GO:0006811">
    <property type="term" value="P:monoatomic ion transport"/>
    <property type="evidence" value="ECO:0007669"/>
    <property type="project" value="UniProtKB-KW"/>
</dbReference>
<evidence type="ECO:0000259" key="11">
    <source>
        <dbReference type="Pfam" id="PF17287"/>
    </source>
</evidence>
<feature type="domain" description="Polypeptide-transport-associated ShlB-type" evidence="10">
    <location>
        <begin position="117"/>
        <end position="168"/>
    </location>
</feature>
<keyword evidence="5" id="KW-0813">Transport</keyword>
<dbReference type="InterPro" id="IPR005565">
    <property type="entry name" value="Hemolysn_activator_HlyB_C"/>
</dbReference>
<feature type="region of interest" description="Disordered" evidence="8">
    <location>
        <begin position="33"/>
        <end position="63"/>
    </location>
</feature>
<evidence type="ECO:0000313" key="12">
    <source>
        <dbReference type="EMBL" id="QDL36366.1"/>
    </source>
</evidence>
<dbReference type="Pfam" id="PF17287">
    <property type="entry name" value="POTRA_3"/>
    <property type="match status" value="1"/>
</dbReference>
<evidence type="ECO:0000256" key="4">
    <source>
        <dbReference type="ARBA" id="ARBA00022692"/>
    </source>
</evidence>
<dbReference type="PANTHER" id="PTHR34597">
    <property type="entry name" value="SLR1661 PROTEIN"/>
    <property type="match status" value="1"/>
</dbReference>
<evidence type="ECO:0000313" key="13">
    <source>
        <dbReference type="Proteomes" id="UP000316798"/>
    </source>
</evidence>
<dbReference type="PANTHER" id="PTHR34597:SF3">
    <property type="entry name" value="OUTER MEMBRANE TRANSPORTER CDIB"/>
    <property type="match status" value="1"/>
</dbReference>
<evidence type="ECO:0000256" key="6">
    <source>
        <dbReference type="ARBA" id="ARBA00023136"/>
    </source>
</evidence>
<accession>A0A515D7J0</accession>
<dbReference type="EMBL" id="CP035503">
    <property type="protein sequence ID" value="QDL36366.1"/>
    <property type="molecule type" value="Genomic_DNA"/>
</dbReference>
<dbReference type="KEGG" id="rhf:EUB48_02905"/>
<sequence length="587" mass="63138">MQARTRASGSAHTFIVAALTGCALSSIGTLAGAQVPTNAERDAAEQRRAQERETQLRDQQESMPDVRLPIPAAAPPQRLPASEAPCFTMRQIELRGDASDRFSWLLGVLAGPQGNDAPLGKCLGAKGINRVLERAQDALIAKGFVTSRVLAEPQDLSTGRLVLTLIPGRIRAIRFVEPVDPRGTAWNAVPARVGDLLNLRDVEQALENFKRVPTAEADIQIAPATGDAAQPGESDLLISYKQGLPLRLALSADDSGTRGTGKYQGGITLSYDNWWTLNDLLYVGVNHDLGRNLGGSEPGPRGTQGGTVHYSAPLGYWLVGATVSSNRYFQTVAGASQDYIFSGTSRNAELKLSRLLYRDASRKTTASIKAFQRRSNNFIDDTEVQVQRRVAGGWELGIGHKEFVGAAVLEGNLAYKRGTGAFGSLQAPEEAFGEGSSRFALVSADAGLNLPFKLGHQRWRYSANWRAQFDRTPLTPQDRFAIGGRYSVRGFDGESILSAERGWLIRNELGAPLGNSGQEFYVGLDHGQVSGPSSAWLVGRSLTGAVLGLRGGIRNLQYDLFIGAPLRKPAGLHTASSVAGFNLNLSF</sequence>
<reference evidence="12 13" key="1">
    <citation type="submission" date="2019-01" db="EMBL/GenBank/DDBJ databases">
        <title>Genomic insights into a novel species Rhodoferax sp.</title>
        <authorList>
            <person name="Jin L."/>
        </authorList>
    </citation>
    <scope>NUCLEOTIDE SEQUENCE [LARGE SCALE GENOMIC DNA]</scope>
    <source>
        <strain evidence="12 13">CHu59-6-5</strain>
    </source>
</reference>
<dbReference type="InterPro" id="IPR027282">
    <property type="entry name" value="TPS"/>
</dbReference>
<name>A0A515D7J0_9BURK</name>
<dbReference type="GO" id="GO:0008320">
    <property type="term" value="F:protein transmembrane transporter activity"/>
    <property type="evidence" value="ECO:0007669"/>
    <property type="project" value="TreeGrafter"/>
</dbReference>
<dbReference type="GO" id="GO:0046819">
    <property type="term" value="P:protein secretion by the type V secretion system"/>
    <property type="evidence" value="ECO:0007669"/>
    <property type="project" value="TreeGrafter"/>
</dbReference>